<comment type="cofactor">
    <cofactor evidence="3">
        <name>a divalent metal cation</name>
        <dbReference type="ChEBI" id="CHEBI:60240"/>
    </cofactor>
</comment>
<keyword evidence="2 3" id="KW-0378">Hydrolase</keyword>
<keyword evidence="6" id="KW-1185">Reference proteome</keyword>
<accession>A0A8B2NR47</accession>
<evidence type="ECO:0000313" key="6">
    <source>
        <dbReference type="Proteomes" id="UP000249590"/>
    </source>
</evidence>
<comment type="function">
    <text evidence="3">Accelerates the degradation of transcripts by removing pyrophosphate from the 5'-end of triphosphorylated RNA, leading to a more labile monophosphorylated state that can stimulate subsequent ribonuclease cleavage.</text>
</comment>
<dbReference type="Pfam" id="PF00293">
    <property type="entry name" value="NUDIX"/>
    <property type="match status" value="1"/>
</dbReference>
<comment type="similarity">
    <text evidence="3">Belongs to the Nudix hydrolase family. RppH subfamily.</text>
</comment>
<dbReference type="Gene3D" id="3.90.79.10">
    <property type="entry name" value="Nucleoside Triphosphate Pyrophosphohydrolase"/>
    <property type="match status" value="1"/>
</dbReference>
<comment type="caution">
    <text evidence="5">The sequence shown here is derived from an EMBL/GenBank/DDBJ whole genome shotgun (WGS) entry which is preliminary data.</text>
</comment>
<feature type="domain" description="Nudix hydrolase" evidence="4">
    <location>
        <begin position="11"/>
        <end position="158"/>
    </location>
</feature>
<organism evidence="5 6">
    <name type="scientific">Acuticoccus sediminis</name>
    <dbReference type="NCBI Taxonomy" id="2184697"/>
    <lineage>
        <taxon>Bacteria</taxon>
        <taxon>Pseudomonadati</taxon>
        <taxon>Pseudomonadota</taxon>
        <taxon>Alphaproteobacteria</taxon>
        <taxon>Hyphomicrobiales</taxon>
        <taxon>Amorphaceae</taxon>
        <taxon>Acuticoccus</taxon>
    </lineage>
</organism>
<evidence type="ECO:0000256" key="1">
    <source>
        <dbReference type="ARBA" id="ARBA00001936"/>
    </source>
</evidence>
<reference evidence="5 6" key="1">
    <citation type="submission" date="2018-05" db="EMBL/GenBank/DDBJ databases">
        <title>Acuticoccus sediminis sp. nov., isolated from deep-sea sediment of Indian Ocean.</title>
        <authorList>
            <person name="Liu X."/>
            <person name="Lai Q."/>
            <person name="Du Y."/>
            <person name="Sun F."/>
            <person name="Zhang X."/>
            <person name="Wang S."/>
            <person name="Shao Z."/>
        </authorList>
    </citation>
    <scope>NUCLEOTIDE SEQUENCE [LARGE SCALE GENOMIC DNA]</scope>
    <source>
        <strain evidence="5 6">PTG4-2</strain>
    </source>
</reference>
<dbReference type="HAMAP" id="MF_00298">
    <property type="entry name" value="Nudix_RppH"/>
    <property type="match status" value="1"/>
</dbReference>
<dbReference type="OrthoDB" id="9816040at2"/>
<gene>
    <name evidence="3" type="primary">rppH</name>
    <name evidence="3" type="synonym">nudH</name>
    <name evidence="5" type="ORF">DLJ53_18760</name>
</gene>
<dbReference type="PRINTS" id="PR00502">
    <property type="entry name" value="NUDIXFAMILY"/>
</dbReference>
<comment type="cofactor">
    <cofactor evidence="1">
        <name>Mn(2+)</name>
        <dbReference type="ChEBI" id="CHEBI:29035"/>
    </cofactor>
</comment>
<dbReference type="AlphaFoldDB" id="A0A8B2NR47"/>
<dbReference type="Proteomes" id="UP000249590">
    <property type="component" value="Unassembled WGS sequence"/>
</dbReference>
<name>A0A8B2NR47_9HYPH</name>
<dbReference type="RefSeq" id="WP_111348086.1">
    <property type="nucleotide sequence ID" value="NZ_JAIWKD010000007.1"/>
</dbReference>
<dbReference type="PANTHER" id="PTHR11839:SF22">
    <property type="entry name" value="NUDIX HYDROLASE 26, CHLOROPLASTIC"/>
    <property type="match status" value="1"/>
</dbReference>
<dbReference type="CDD" id="cd03671">
    <property type="entry name" value="NUDIX_Ap4A_hydrolase_plant_like"/>
    <property type="match status" value="1"/>
</dbReference>
<dbReference type="InterPro" id="IPR020476">
    <property type="entry name" value="Nudix_hydrolase"/>
</dbReference>
<dbReference type="InterPro" id="IPR022927">
    <property type="entry name" value="RppH"/>
</dbReference>
<dbReference type="GO" id="GO:0008893">
    <property type="term" value="F:guanosine-3',5'-bis(diphosphate) 3'-diphosphatase activity"/>
    <property type="evidence" value="ECO:0007669"/>
    <property type="project" value="TreeGrafter"/>
</dbReference>
<dbReference type="PROSITE" id="PS51462">
    <property type="entry name" value="NUDIX"/>
    <property type="match status" value="1"/>
</dbReference>
<dbReference type="EC" id="3.6.1.-" evidence="3"/>
<dbReference type="NCBIfam" id="NF001938">
    <property type="entry name" value="PRK00714.1-5"/>
    <property type="match status" value="1"/>
</dbReference>
<sequence>MDLLAASPRKGYRLCVGIALFASDGQIFMGKRASRGVVPSYSWQMPQGGIDPGEDPLDAARRELYEETSVRSIEPLGEVDGWLHYDLPKDVASWRGRFKGQAQRWFAFRFVGDDSEINVTEPPEGHSVEFSRWKWEALADVPGLVVPFKRDVYEYVADAFAPLAEPEVLRSAQRRAI</sequence>
<evidence type="ECO:0000256" key="2">
    <source>
        <dbReference type="ARBA" id="ARBA00022801"/>
    </source>
</evidence>
<proteinExistence type="inferred from homology"/>
<dbReference type="EMBL" id="QHHQ01000004">
    <property type="protein sequence ID" value="RAH99802.1"/>
    <property type="molecule type" value="Genomic_DNA"/>
</dbReference>
<feature type="short sequence motif" description="Nudix box" evidence="3">
    <location>
        <begin position="48"/>
        <end position="69"/>
    </location>
</feature>
<protein>
    <recommendedName>
        <fullName evidence="3">RNA pyrophosphohydrolase</fullName>
        <ecNumber evidence="3">3.6.1.-</ecNumber>
    </recommendedName>
    <alternativeName>
        <fullName evidence="3">(Di)nucleoside polyphosphate hydrolase</fullName>
    </alternativeName>
</protein>
<dbReference type="GO" id="GO:0006753">
    <property type="term" value="P:nucleoside phosphate metabolic process"/>
    <property type="evidence" value="ECO:0007669"/>
    <property type="project" value="TreeGrafter"/>
</dbReference>
<evidence type="ECO:0000256" key="3">
    <source>
        <dbReference type="HAMAP-Rule" id="MF_00298"/>
    </source>
</evidence>
<evidence type="ECO:0000313" key="5">
    <source>
        <dbReference type="EMBL" id="RAH99802.1"/>
    </source>
</evidence>
<dbReference type="GO" id="GO:0019693">
    <property type="term" value="P:ribose phosphate metabolic process"/>
    <property type="evidence" value="ECO:0007669"/>
    <property type="project" value="TreeGrafter"/>
</dbReference>
<dbReference type="InterPro" id="IPR015797">
    <property type="entry name" value="NUDIX_hydrolase-like_dom_sf"/>
</dbReference>
<dbReference type="SUPFAM" id="SSF55811">
    <property type="entry name" value="Nudix"/>
    <property type="match status" value="1"/>
</dbReference>
<dbReference type="InterPro" id="IPR000086">
    <property type="entry name" value="NUDIX_hydrolase_dom"/>
</dbReference>
<dbReference type="PANTHER" id="PTHR11839">
    <property type="entry name" value="UDP/ADP-SUGAR PYROPHOSPHATASE"/>
    <property type="match status" value="1"/>
</dbReference>
<dbReference type="GO" id="GO:0034432">
    <property type="term" value="F:bis(5'-adenosyl)-pentaphosphatase activity"/>
    <property type="evidence" value="ECO:0007669"/>
    <property type="project" value="TreeGrafter"/>
</dbReference>
<evidence type="ECO:0000259" key="4">
    <source>
        <dbReference type="PROSITE" id="PS51462"/>
    </source>
</evidence>